<dbReference type="InterPro" id="IPR015590">
    <property type="entry name" value="Aldehyde_DH_dom"/>
</dbReference>
<evidence type="ECO:0000256" key="1">
    <source>
        <dbReference type="ARBA" id="ARBA00009986"/>
    </source>
</evidence>
<dbReference type="InterPro" id="IPR012394">
    <property type="entry name" value="Aldehyde_DH_NAD(P)"/>
</dbReference>
<dbReference type="InterPro" id="IPR029510">
    <property type="entry name" value="Ald_DH_CS_GLU"/>
</dbReference>
<comment type="similarity">
    <text evidence="1 5">Belongs to the aldehyde dehydrogenase family.</text>
</comment>
<dbReference type="AlphaFoldDB" id="A0A2W5T8S3"/>
<dbReference type="CDD" id="cd07133">
    <property type="entry name" value="ALDH_CALDH_CalB"/>
    <property type="match status" value="1"/>
</dbReference>
<organism evidence="7 8">
    <name type="scientific">Archangium gephyra</name>
    <dbReference type="NCBI Taxonomy" id="48"/>
    <lineage>
        <taxon>Bacteria</taxon>
        <taxon>Pseudomonadati</taxon>
        <taxon>Myxococcota</taxon>
        <taxon>Myxococcia</taxon>
        <taxon>Myxococcales</taxon>
        <taxon>Cystobacterineae</taxon>
        <taxon>Archangiaceae</taxon>
        <taxon>Archangium</taxon>
    </lineage>
</organism>
<comment type="caution">
    <text evidence="7">The sequence shown here is derived from an EMBL/GenBank/DDBJ whole genome shotgun (WGS) entry which is preliminary data.</text>
</comment>
<dbReference type="PANTHER" id="PTHR43570">
    <property type="entry name" value="ALDEHYDE DEHYDROGENASE"/>
    <property type="match status" value="1"/>
</dbReference>
<name>A0A2W5T8S3_9BACT</name>
<evidence type="ECO:0000256" key="4">
    <source>
        <dbReference type="PROSITE-ProRule" id="PRU10007"/>
    </source>
</evidence>
<dbReference type="Gene3D" id="3.40.309.10">
    <property type="entry name" value="Aldehyde Dehydrogenase, Chain A, domain 2"/>
    <property type="match status" value="1"/>
</dbReference>
<dbReference type="EMBL" id="QFQP01000013">
    <property type="protein sequence ID" value="PZR11920.1"/>
    <property type="molecule type" value="Genomic_DNA"/>
</dbReference>
<dbReference type="FunFam" id="3.40.605.10:FF:000004">
    <property type="entry name" value="Aldehyde dehydrogenase"/>
    <property type="match status" value="1"/>
</dbReference>
<feature type="domain" description="Aldehyde dehydrogenase" evidence="6">
    <location>
        <begin position="88"/>
        <end position="526"/>
    </location>
</feature>
<dbReference type="GO" id="GO:0006081">
    <property type="term" value="P:aldehyde metabolic process"/>
    <property type="evidence" value="ECO:0007669"/>
    <property type="project" value="InterPro"/>
</dbReference>
<dbReference type="PROSITE" id="PS00687">
    <property type="entry name" value="ALDEHYDE_DEHYDR_GLU"/>
    <property type="match status" value="1"/>
</dbReference>
<evidence type="ECO:0000313" key="8">
    <source>
        <dbReference type="Proteomes" id="UP000249061"/>
    </source>
</evidence>
<proteinExistence type="inferred from homology"/>
<dbReference type="InterPro" id="IPR016161">
    <property type="entry name" value="Ald_DH/histidinol_DH"/>
</dbReference>
<dbReference type="PANTHER" id="PTHR43570:SF20">
    <property type="entry name" value="ALDEHYDE DEHYDROGENASE ALDX-RELATED"/>
    <property type="match status" value="1"/>
</dbReference>
<evidence type="ECO:0000256" key="3">
    <source>
        <dbReference type="ARBA" id="ARBA00023027"/>
    </source>
</evidence>
<accession>A0A2W5T8S3</accession>
<dbReference type="SUPFAM" id="SSF53720">
    <property type="entry name" value="ALDH-like"/>
    <property type="match status" value="1"/>
</dbReference>
<dbReference type="Proteomes" id="UP000249061">
    <property type="component" value="Unassembled WGS sequence"/>
</dbReference>
<evidence type="ECO:0000256" key="5">
    <source>
        <dbReference type="RuleBase" id="RU003345"/>
    </source>
</evidence>
<evidence type="ECO:0000256" key="2">
    <source>
        <dbReference type="ARBA" id="ARBA00023002"/>
    </source>
</evidence>
<dbReference type="InterPro" id="IPR016163">
    <property type="entry name" value="Ald_DH_C"/>
</dbReference>
<keyword evidence="3" id="KW-0520">NAD</keyword>
<feature type="active site" evidence="4">
    <location>
        <position position="306"/>
    </location>
</feature>
<keyword evidence="2 5" id="KW-0560">Oxidoreductase</keyword>
<evidence type="ECO:0000259" key="6">
    <source>
        <dbReference type="Pfam" id="PF00171"/>
    </source>
</evidence>
<dbReference type="InterPro" id="IPR016162">
    <property type="entry name" value="Ald_DH_N"/>
</dbReference>
<dbReference type="Gene3D" id="3.40.605.10">
    <property type="entry name" value="Aldehyde Dehydrogenase, Chain A, domain 1"/>
    <property type="match status" value="1"/>
</dbReference>
<reference evidence="7 8" key="1">
    <citation type="submission" date="2017-08" db="EMBL/GenBank/DDBJ databases">
        <title>Infants hospitalized years apart are colonized by the same room-sourced microbial strains.</title>
        <authorList>
            <person name="Brooks B."/>
            <person name="Olm M.R."/>
            <person name="Firek B.A."/>
            <person name="Baker R."/>
            <person name="Thomas B.C."/>
            <person name="Morowitz M.J."/>
            <person name="Banfield J.F."/>
        </authorList>
    </citation>
    <scope>NUCLEOTIDE SEQUENCE [LARGE SCALE GENOMIC DNA]</scope>
    <source>
        <strain evidence="7">S2_003_000_R2_14</strain>
    </source>
</reference>
<evidence type="ECO:0000313" key="7">
    <source>
        <dbReference type="EMBL" id="PZR11920.1"/>
    </source>
</evidence>
<gene>
    <name evidence="7" type="ORF">DI536_16450</name>
</gene>
<dbReference type="Pfam" id="PF00171">
    <property type="entry name" value="Aldedh"/>
    <property type="match status" value="1"/>
</dbReference>
<dbReference type="GO" id="GO:0004029">
    <property type="term" value="F:aldehyde dehydrogenase (NAD+) activity"/>
    <property type="evidence" value="ECO:0007669"/>
    <property type="project" value="TreeGrafter"/>
</dbReference>
<sequence length="564" mass="61860">MSSTRNSTPRTSPHAFCSTCFDFTSSPAVLSFIARASTSASCFTRRITESLRENIRATVCMKRDEARRALTVLSQREKVRSAPSSPRKIMQGPNETSAVRRAYDVLRKAANERPFLDADAREELLERFIRLFVKYESDIVTAISDDFGHRVRLESMTADVMIPLDGARYAKKHVREWMQRKPVNTSPLFIPSQAFIEPVPLGVVGIISPWNYPVDLALGPSIAAFAAGNRVLLKPSELTPKVSELLAKMVAEYFQPDEFAVVQGGADVAREVTALPLDHILFTGSTQVGRHVARAAAENLVPTTLELGGKSPVVVHQSYNIERAASRIAIGKTFNAGQTCIAPDYALVPKAKAEAFAEHVKHALIKQHPNGEGFTTMASDRGLARMNALLEDAKAKGARVIETFKAKEGTRGFSPVVLLDVKDDMQVMQEEIFGPILPVETYESSVDEAFARINSRPRPLAFYYFDDDQERIDKALHKVTSGGVVVNDTLVHFAQEELPFGGVGASGMGAYHGVKGFETFSHMRSVLQASKASAAYNMLKPPFSGLVYKSVEVLIRGAKGLLGR</sequence>
<protein>
    <submittedName>
        <fullName evidence="7">Coniferyl aldehyde dehydrogenase</fullName>
    </submittedName>
</protein>
<dbReference type="GO" id="GO:0005737">
    <property type="term" value="C:cytoplasm"/>
    <property type="evidence" value="ECO:0007669"/>
    <property type="project" value="TreeGrafter"/>
</dbReference>